<reference evidence="2 3" key="1">
    <citation type="journal article" date="2019" name="Commun. Biol.">
        <title>The bagworm genome reveals a unique fibroin gene that provides high tensile strength.</title>
        <authorList>
            <person name="Kono N."/>
            <person name="Nakamura H."/>
            <person name="Ohtoshi R."/>
            <person name="Tomita M."/>
            <person name="Numata K."/>
            <person name="Arakawa K."/>
        </authorList>
    </citation>
    <scope>NUCLEOTIDE SEQUENCE [LARGE SCALE GENOMIC DNA]</scope>
</reference>
<organism evidence="2 3">
    <name type="scientific">Eumeta variegata</name>
    <name type="common">Bagworm moth</name>
    <name type="synonym">Eumeta japonica</name>
    <dbReference type="NCBI Taxonomy" id="151549"/>
    <lineage>
        <taxon>Eukaryota</taxon>
        <taxon>Metazoa</taxon>
        <taxon>Ecdysozoa</taxon>
        <taxon>Arthropoda</taxon>
        <taxon>Hexapoda</taxon>
        <taxon>Insecta</taxon>
        <taxon>Pterygota</taxon>
        <taxon>Neoptera</taxon>
        <taxon>Endopterygota</taxon>
        <taxon>Lepidoptera</taxon>
        <taxon>Glossata</taxon>
        <taxon>Ditrysia</taxon>
        <taxon>Tineoidea</taxon>
        <taxon>Psychidae</taxon>
        <taxon>Oiketicinae</taxon>
        <taxon>Eumeta</taxon>
    </lineage>
</organism>
<evidence type="ECO:0000313" key="2">
    <source>
        <dbReference type="EMBL" id="GBP05916.1"/>
    </source>
</evidence>
<protein>
    <submittedName>
        <fullName evidence="2">Uncharacterized protein</fullName>
    </submittedName>
</protein>
<accession>A0A4C1SVD2</accession>
<feature type="compositionally biased region" description="Polar residues" evidence="1">
    <location>
        <begin position="37"/>
        <end position="59"/>
    </location>
</feature>
<proteinExistence type="predicted"/>
<name>A0A4C1SVD2_EUMVA</name>
<gene>
    <name evidence="2" type="ORF">EVAR_69609_1</name>
</gene>
<comment type="caution">
    <text evidence="2">The sequence shown here is derived from an EMBL/GenBank/DDBJ whole genome shotgun (WGS) entry which is preliminary data.</text>
</comment>
<sequence>MEYPVSNFKEIRKQLLQNLGGAVSAGYGTEHNRRVNKTNYNNSNADRNTQNAAESNQDVVTVADVFK</sequence>
<evidence type="ECO:0000313" key="3">
    <source>
        <dbReference type="Proteomes" id="UP000299102"/>
    </source>
</evidence>
<dbReference type="AlphaFoldDB" id="A0A4C1SVD2"/>
<feature type="region of interest" description="Disordered" evidence="1">
    <location>
        <begin position="27"/>
        <end position="67"/>
    </location>
</feature>
<dbReference type="Proteomes" id="UP000299102">
    <property type="component" value="Unassembled WGS sequence"/>
</dbReference>
<keyword evidence="3" id="KW-1185">Reference proteome</keyword>
<evidence type="ECO:0000256" key="1">
    <source>
        <dbReference type="SAM" id="MobiDB-lite"/>
    </source>
</evidence>
<dbReference type="EMBL" id="BGZK01007860">
    <property type="protein sequence ID" value="GBP05916.1"/>
    <property type="molecule type" value="Genomic_DNA"/>
</dbReference>